<dbReference type="Proteomes" id="UP000178404">
    <property type="component" value="Unassembled WGS sequence"/>
</dbReference>
<name>A0A1G2TYC5_9BACT</name>
<dbReference type="CDD" id="cd00610">
    <property type="entry name" value="OAT_like"/>
    <property type="match status" value="1"/>
</dbReference>
<dbReference type="InterPro" id="IPR015421">
    <property type="entry name" value="PyrdxlP-dep_Trfase_major"/>
</dbReference>
<keyword evidence="7" id="KW-0560">Oxidoreductase</keyword>
<evidence type="ECO:0000256" key="6">
    <source>
        <dbReference type="ARBA" id="ARBA00022898"/>
    </source>
</evidence>
<dbReference type="Gene3D" id="3.30.465.10">
    <property type="match status" value="1"/>
</dbReference>
<dbReference type="EMBL" id="MHWA01000006">
    <property type="protein sequence ID" value="OHB02173.1"/>
    <property type="molecule type" value="Genomic_DNA"/>
</dbReference>
<dbReference type="InterPro" id="IPR015424">
    <property type="entry name" value="PyrdxlP-dep_Trfase"/>
</dbReference>
<evidence type="ECO:0000256" key="1">
    <source>
        <dbReference type="ARBA" id="ARBA00001933"/>
    </source>
</evidence>
<keyword evidence="5" id="KW-0274">FAD</keyword>
<dbReference type="PROSITE" id="PS00600">
    <property type="entry name" value="AA_TRANSFER_CLASS_3"/>
    <property type="match status" value="1"/>
</dbReference>
<dbReference type="SUPFAM" id="SSF53383">
    <property type="entry name" value="PLP-dependent transferases"/>
    <property type="match status" value="1"/>
</dbReference>
<dbReference type="InterPro" id="IPR036318">
    <property type="entry name" value="FAD-bd_PCMH-like_sf"/>
</dbReference>
<evidence type="ECO:0000256" key="8">
    <source>
        <dbReference type="SAM" id="Coils"/>
    </source>
</evidence>
<dbReference type="AlphaFoldDB" id="A0A1G2TYC5"/>
<dbReference type="InterPro" id="IPR005814">
    <property type="entry name" value="Aminotrans_3"/>
</dbReference>
<evidence type="ECO:0000256" key="3">
    <source>
        <dbReference type="ARBA" id="ARBA00022630"/>
    </source>
</evidence>
<evidence type="ECO:0000256" key="7">
    <source>
        <dbReference type="ARBA" id="ARBA00023002"/>
    </source>
</evidence>
<dbReference type="InterPro" id="IPR016169">
    <property type="entry name" value="FAD-bd_PCMH_sub2"/>
</dbReference>
<keyword evidence="9" id="KW-0812">Transmembrane</keyword>
<feature type="transmembrane region" description="Helical" evidence="9">
    <location>
        <begin position="166"/>
        <end position="188"/>
    </location>
</feature>
<reference evidence="11 12" key="1">
    <citation type="journal article" date="2016" name="Nat. Commun.">
        <title>Thousands of microbial genomes shed light on interconnected biogeochemical processes in an aquifer system.</title>
        <authorList>
            <person name="Anantharaman K."/>
            <person name="Brown C.T."/>
            <person name="Hug L.A."/>
            <person name="Sharon I."/>
            <person name="Castelle C.J."/>
            <person name="Probst A.J."/>
            <person name="Thomas B.C."/>
            <person name="Singh A."/>
            <person name="Wilkins M.J."/>
            <person name="Karaoz U."/>
            <person name="Brodie E.L."/>
            <person name="Williams K.H."/>
            <person name="Hubbard S.S."/>
            <person name="Banfield J.F."/>
        </authorList>
    </citation>
    <scope>NUCLEOTIDE SEQUENCE [LARGE SCALE GENOMIC DNA]</scope>
</reference>
<gene>
    <name evidence="11" type="ORF">A3A90_02235</name>
</gene>
<proteinExistence type="predicted"/>
<dbReference type="InterPro" id="IPR007173">
    <property type="entry name" value="ALO_C"/>
</dbReference>
<dbReference type="InterPro" id="IPR016166">
    <property type="entry name" value="FAD-bd_PCMH"/>
</dbReference>
<organism evidence="11 12">
    <name type="scientific">Candidatus Zambryskibacteria bacterium RIFCSPLOWO2_01_FULL_35_19</name>
    <dbReference type="NCBI Taxonomy" id="1802757"/>
    <lineage>
        <taxon>Bacteria</taxon>
        <taxon>Candidatus Zambryskiibacteriota</taxon>
    </lineage>
</organism>
<sequence length="948" mass="106831">MNEKNKVLKKKIFGWSNTNSSYSITVLPKTTKTVSSIIKALKNNNNTILGRGAGQSYGDQSLNNDQIIIETNRLNKIIEWNKKTGVLKVQSGVTLDQILNHCLKDNWTLATIPGTRYVTVGGALSNNVHGKNSYRKGNFGEWVKEFKIIIASGESLHCSKEINNDLFFAVIGGAGLFGIVTEITLQLIPIPSPYLSVKKSTASSLNELMNDLDKETEKNDFAIAQVDCFPKTSELGRGTIHAGNFTQNNSKTKDIESMRKISQNIFGIFPKKLIPLIGKYFLNDYTMKLVSGFKYHLDKKTSSEKYHLQDIYQFTFLLDNVPNWKQVFRHGFFEYEPLIPKEKAREIIPLLIALTHQYQMPAYLSAIKVHRKDNFLLSYSMDGYSFAMDIPRCPKEKEKQDELFQKMNKIVIDAGGIVYLAKDANLTANEFRKMYKNVDQFLALKKKYDPEEIFQSDMYRRIFKNNKEEMTNKIKDRENNENKLLNLDQALDLDQEYANKLYKKNVNAGLLGIYEILGLDDLDAISAEGMEIKLKDGRKILDFTSALGIVALGHNHPRILKAEERCRIDKILNAIKLGPSKLQSALAHNLSMLLPDPLSVSFFTVSGAEAVEAAMKLCEKAQGTVRNKFITTKNAYHGKTHTTLSVSRSGNFRDGFIHSIPDENMIEIPYNNIDALKKVLKENGDKIVAIIIEPIQGQGIEIPKEGYLKYVVDICHKNNVLVIFDEVKVGMSRSGTFCAFQSEDVVPDVVTISKALGGGSRAIGAMVTSEKLFKKAYGKRETCGLHTTTFGGLGVSCAVAIEALNIFGDLDFQKSVREKGEYLKEKLDNLKAKYPNQIKNIKGRGLLQGIQFNFRNIFNGKFEIPALPLIDTFDKVMMASLVRTLYKKYNILAHFTDSNIDILHIMPPLIVEKEHLDKFVEALDEILDKGFVPMAWSFTTSVIKDKLP</sequence>
<comment type="cofactor">
    <cofactor evidence="1">
        <name>pyridoxal 5'-phosphate</name>
        <dbReference type="ChEBI" id="CHEBI:597326"/>
    </cofactor>
</comment>
<feature type="domain" description="FAD-binding PCMH-type" evidence="10">
    <location>
        <begin position="18"/>
        <end position="190"/>
    </location>
</feature>
<dbReference type="GO" id="GO:0030170">
    <property type="term" value="F:pyridoxal phosphate binding"/>
    <property type="evidence" value="ECO:0007669"/>
    <property type="project" value="InterPro"/>
</dbReference>
<evidence type="ECO:0000256" key="9">
    <source>
        <dbReference type="SAM" id="Phobius"/>
    </source>
</evidence>
<dbReference type="GO" id="GO:0016020">
    <property type="term" value="C:membrane"/>
    <property type="evidence" value="ECO:0007669"/>
    <property type="project" value="InterPro"/>
</dbReference>
<dbReference type="InterPro" id="IPR016164">
    <property type="entry name" value="FAD-linked_Oxase-like_C"/>
</dbReference>
<dbReference type="Gene3D" id="3.90.1150.10">
    <property type="entry name" value="Aspartate Aminotransferase, domain 1"/>
    <property type="match status" value="1"/>
</dbReference>
<dbReference type="InterPro" id="IPR015422">
    <property type="entry name" value="PyrdxlP-dep_Trfase_small"/>
</dbReference>
<dbReference type="SUPFAM" id="SSF55103">
    <property type="entry name" value="FAD-linked oxidases, C-terminal domain"/>
    <property type="match status" value="1"/>
</dbReference>
<dbReference type="FunFam" id="3.40.640.10:FF:000004">
    <property type="entry name" value="Acetylornithine aminotransferase"/>
    <property type="match status" value="1"/>
</dbReference>
<keyword evidence="8" id="KW-0175">Coiled coil</keyword>
<keyword evidence="9" id="KW-0472">Membrane</keyword>
<keyword evidence="2" id="KW-0032">Aminotransferase</keyword>
<keyword evidence="3" id="KW-0285">Flavoprotein</keyword>
<feature type="coiled-coil region" evidence="8">
    <location>
        <begin position="460"/>
        <end position="487"/>
    </location>
</feature>
<dbReference type="GO" id="GO:0042802">
    <property type="term" value="F:identical protein binding"/>
    <property type="evidence" value="ECO:0007669"/>
    <property type="project" value="TreeGrafter"/>
</dbReference>
<evidence type="ECO:0000313" key="11">
    <source>
        <dbReference type="EMBL" id="OHB02173.1"/>
    </source>
</evidence>
<evidence type="ECO:0000313" key="12">
    <source>
        <dbReference type="Proteomes" id="UP000178404"/>
    </source>
</evidence>
<evidence type="ECO:0000256" key="2">
    <source>
        <dbReference type="ARBA" id="ARBA00022576"/>
    </source>
</evidence>
<keyword evidence="6" id="KW-0663">Pyridoxal phosphate</keyword>
<dbReference type="GO" id="GO:0008483">
    <property type="term" value="F:transaminase activity"/>
    <property type="evidence" value="ECO:0007669"/>
    <property type="project" value="UniProtKB-KW"/>
</dbReference>
<evidence type="ECO:0000256" key="5">
    <source>
        <dbReference type="ARBA" id="ARBA00022827"/>
    </source>
</evidence>
<keyword evidence="9" id="KW-1133">Transmembrane helix</keyword>
<dbReference type="SUPFAM" id="SSF56176">
    <property type="entry name" value="FAD-binding/transporter-associated domain-like"/>
    <property type="match status" value="1"/>
</dbReference>
<dbReference type="InterPro" id="IPR050103">
    <property type="entry name" value="Class-III_PLP-dep_AT"/>
</dbReference>
<comment type="caution">
    <text evidence="11">The sequence shown here is derived from an EMBL/GenBank/DDBJ whole genome shotgun (WGS) entry which is preliminary data.</text>
</comment>
<dbReference type="Gene3D" id="3.40.640.10">
    <property type="entry name" value="Type I PLP-dependent aspartate aminotransferase-like (Major domain)"/>
    <property type="match status" value="1"/>
</dbReference>
<dbReference type="Gene3D" id="3.40.462.20">
    <property type="match status" value="1"/>
</dbReference>
<dbReference type="Pfam" id="PF04030">
    <property type="entry name" value="ALO"/>
    <property type="match status" value="1"/>
</dbReference>
<dbReference type="PANTHER" id="PTHR11986:SF79">
    <property type="entry name" value="ACETYLORNITHINE AMINOTRANSFERASE, MITOCHONDRIAL"/>
    <property type="match status" value="1"/>
</dbReference>
<dbReference type="Pfam" id="PF01565">
    <property type="entry name" value="FAD_binding_4"/>
    <property type="match status" value="1"/>
</dbReference>
<dbReference type="PROSITE" id="PS51387">
    <property type="entry name" value="FAD_PCMH"/>
    <property type="match status" value="1"/>
</dbReference>
<evidence type="ECO:0000256" key="4">
    <source>
        <dbReference type="ARBA" id="ARBA00022679"/>
    </source>
</evidence>
<accession>A0A1G2TYC5</accession>
<dbReference type="GO" id="GO:0003885">
    <property type="term" value="F:D-arabinono-1,4-lactone oxidase activity"/>
    <property type="evidence" value="ECO:0007669"/>
    <property type="project" value="InterPro"/>
</dbReference>
<dbReference type="InterPro" id="IPR006094">
    <property type="entry name" value="Oxid_FAD_bind_N"/>
</dbReference>
<keyword evidence="4" id="KW-0808">Transferase</keyword>
<dbReference type="Pfam" id="PF00202">
    <property type="entry name" value="Aminotran_3"/>
    <property type="match status" value="1"/>
</dbReference>
<protein>
    <recommendedName>
        <fullName evidence="10">FAD-binding PCMH-type domain-containing protein</fullName>
    </recommendedName>
</protein>
<dbReference type="GO" id="GO:0071949">
    <property type="term" value="F:FAD binding"/>
    <property type="evidence" value="ECO:0007669"/>
    <property type="project" value="InterPro"/>
</dbReference>
<dbReference type="PANTHER" id="PTHR11986">
    <property type="entry name" value="AMINOTRANSFERASE CLASS III"/>
    <property type="match status" value="1"/>
</dbReference>
<evidence type="ECO:0000259" key="10">
    <source>
        <dbReference type="PROSITE" id="PS51387"/>
    </source>
</evidence>
<dbReference type="InterPro" id="IPR049704">
    <property type="entry name" value="Aminotrans_3_PPA_site"/>
</dbReference>